<gene>
    <name evidence="2" type="ORF">KIL84_002723</name>
</gene>
<dbReference type="EMBL" id="JAHDVG010000486">
    <property type="protein sequence ID" value="KAH1167240.1"/>
    <property type="molecule type" value="Genomic_DNA"/>
</dbReference>
<dbReference type="Gene3D" id="2.40.128.680">
    <property type="match status" value="1"/>
</dbReference>
<feature type="compositionally biased region" description="Basic and acidic residues" evidence="1">
    <location>
        <begin position="69"/>
        <end position="80"/>
    </location>
</feature>
<feature type="region of interest" description="Disordered" evidence="1">
    <location>
        <begin position="69"/>
        <end position="99"/>
    </location>
</feature>
<dbReference type="PANTHER" id="PTHR47063:SF1">
    <property type="entry name" value="RIBONUCLEASE H2 SUBUNIT C"/>
    <property type="match status" value="1"/>
</dbReference>
<keyword evidence="3" id="KW-1185">Reference proteome</keyword>
<dbReference type="GO" id="GO:0006401">
    <property type="term" value="P:RNA catabolic process"/>
    <property type="evidence" value="ECO:0007669"/>
    <property type="project" value="InterPro"/>
</dbReference>
<comment type="caution">
    <text evidence="2">The sequence shown here is derived from an EMBL/GenBank/DDBJ whole genome shotgun (WGS) entry which is preliminary data.</text>
</comment>
<dbReference type="Proteomes" id="UP000827986">
    <property type="component" value="Unassembled WGS sequence"/>
</dbReference>
<proteinExistence type="predicted"/>
<dbReference type="PANTHER" id="PTHR47063">
    <property type="entry name" value="RIBONUCLEASE H2 SUBUNIT C"/>
    <property type="match status" value="1"/>
</dbReference>
<reference evidence="2" key="1">
    <citation type="submission" date="2021-09" db="EMBL/GenBank/DDBJ databases">
        <title>The genome of Mauremys mutica provides insights into the evolution of semi-aquatic lifestyle.</title>
        <authorList>
            <person name="Gong S."/>
            <person name="Gao Y."/>
        </authorList>
    </citation>
    <scope>NUCLEOTIDE SEQUENCE</scope>
    <source>
        <strain evidence="2">MM-2020</strain>
        <tissue evidence="2">Muscle</tissue>
    </source>
</reference>
<evidence type="ECO:0000256" key="1">
    <source>
        <dbReference type="SAM" id="MobiDB-lite"/>
    </source>
</evidence>
<dbReference type="Pfam" id="PF08615">
    <property type="entry name" value="RNase_H2_suC"/>
    <property type="match status" value="1"/>
</dbReference>
<accession>A0A9D3WUD7</accession>
<dbReference type="InterPro" id="IPR013924">
    <property type="entry name" value="RNase_H2_suC"/>
</dbReference>
<evidence type="ECO:0000313" key="3">
    <source>
        <dbReference type="Proteomes" id="UP000827986"/>
    </source>
</evidence>
<evidence type="ECO:0000313" key="2">
    <source>
        <dbReference type="EMBL" id="KAH1167240.1"/>
    </source>
</evidence>
<dbReference type="GO" id="GO:0032299">
    <property type="term" value="C:ribonuclease H2 complex"/>
    <property type="evidence" value="ECO:0007669"/>
    <property type="project" value="InterPro"/>
</dbReference>
<dbReference type="AlphaFoldDB" id="A0A9D3WUD7"/>
<protein>
    <submittedName>
        <fullName evidence="2">Uncharacterized protein</fullName>
    </submittedName>
</protein>
<organism evidence="2 3">
    <name type="scientific">Mauremys mutica</name>
    <name type="common">yellowpond turtle</name>
    <dbReference type="NCBI Taxonomy" id="74926"/>
    <lineage>
        <taxon>Eukaryota</taxon>
        <taxon>Metazoa</taxon>
        <taxon>Chordata</taxon>
        <taxon>Craniata</taxon>
        <taxon>Vertebrata</taxon>
        <taxon>Euteleostomi</taxon>
        <taxon>Archelosauria</taxon>
        <taxon>Testudinata</taxon>
        <taxon>Testudines</taxon>
        <taxon>Cryptodira</taxon>
        <taxon>Durocryptodira</taxon>
        <taxon>Testudinoidea</taxon>
        <taxon>Geoemydidae</taxon>
        <taxon>Geoemydinae</taxon>
        <taxon>Mauremys</taxon>
    </lineage>
</organism>
<dbReference type="InterPro" id="IPR052863">
    <property type="entry name" value="RNase_H2_subunit_C"/>
</dbReference>
<name>A0A9D3WUD7_9SAUR</name>
<sequence>MIGGRGFTQAGNYHAHHAPGAGLPLPSCTGGEACLLRRVLASGLQPPACTGIAVRCAGILVPVLRAGRSERAAGGEKPAEGDAPSAKRPRDPTHYGPIPGSVLPTWGGGFLTRFRPWPPRNFPPPTGMSALVRNCPHNPPPITLSLARPQLSSACLWSKMSERSSPIRLDLSSLRGAPQDVLHLLPCEVEHNGSAPVDRYFTPAIRQGLQGW</sequence>